<dbReference type="EMBL" id="RHPO01000023">
    <property type="protein sequence ID" value="RRT89908.1"/>
    <property type="molecule type" value="Genomic_DNA"/>
</dbReference>
<name>A0A376G744_9FLAO</name>
<dbReference type="EMBL" id="CP040908">
    <property type="protein sequence ID" value="QLL58788.1"/>
    <property type="molecule type" value="Genomic_DNA"/>
</dbReference>
<dbReference type="Proteomes" id="UP000510643">
    <property type="component" value="Chromosome"/>
</dbReference>
<proteinExistence type="predicted"/>
<dbReference type="GeneID" id="78402211"/>
<dbReference type="KEGG" id="efal:FH779_12095"/>
<evidence type="ECO:0000313" key="4">
    <source>
        <dbReference type="EMBL" id="STD54687.1"/>
    </source>
</evidence>
<evidence type="ECO:0000313" key="3">
    <source>
        <dbReference type="EMBL" id="RRT89908.1"/>
    </source>
</evidence>
<reference evidence="4 5" key="1">
    <citation type="submission" date="2018-06" db="EMBL/GenBank/DDBJ databases">
        <authorList>
            <consortium name="Pathogen Informatics"/>
            <person name="Doyle S."/>
        </authorList>
    </citation>
    <scope>NUCLEOTIDE SEQUENCE [LARGE SCALE GENOMIC DNA]</scope>
    <source>
        <strain evidence="4 5">NCTC13456</strain>
    </source>
</reference>
<dbReference type="EMBL" id="JACALR010000001">
    <property type="protein sequence ID" value="MDM1549753.1"/>
    <property type="molecule type" value="Genomic_DNA"/>
</dbReference>
<reference evidence="2 7" key="3">
    <citation type="submission" date="2019-06" db="EMBL/GenBank/DDBJ databases">
        <title>Emergence of pandrug resistant Empedobacter falsenii in China.</title>
        <authorList>
            <person name="Dong N."/>
            <person name="Chen S."/>
            <person name="Zhang R."/>
        </authorList>
    </citation>
    <scope>NUCLEOTIDE SEQUENCE [LARGE SCALE GENOMIC DNA]</scope>
    <source>
        <strain evidence="2 7">1681-1</strain>
    </source>
</reference>
<gene>
    <name evidence="3" type="ORF">EGI89_10605</name>
    <name evidence="2" type="ORF">FH779_12095</name>
    <name evidence="1" type="ORF">HX095_00785</name>
    <name evidence="4" type="ORF">NCTC13456_01146</name>
</gene>
<reference evidence="1" key="4">
    <citation type="submission" date="2020-06" db="EMBL/GenBank/DDBJ databases">
        <authorList>
            <person name="Dong N."/>
        </authorList>
    </citation>
    <scope>NUCLEOTIDE SEQUENCE</scope>
    <source>
        <strain evidence="1">210</strain>
    </source>
</reference>
<evidence type="ECO:0000313" key="7">
    <source>
        <dbReference type="Proteomes" id="UP000510643"/>
    </source>
</evidence>
<dbReference type="Proteomes" id="UP000267844">
    <property type="component" value="Unassembled WGS sequence"/>
</dbReference>
<sequence length="96" mass="11184">MKMKQTISLDEVKELKSKVLQNILDNNPARVKQLCYSVGKLFSKTNDLGKTYINNLFILPVTLMIEADFKNRKQFLNLFPMNLKSEYVKQIYHSGI</sequence>
<dbReference type="AlphaFoldDB" id="A0A376G744"/>
<reference evidence="1" key="5">
    <citation type="journal article" date="2022" name="Sci. Total Environ.">
        <title>Prevalence, transmission, and molecular epidemiology of tet(X)-positive bacteria among humans, animals, and environmental niches in China: An epidemiological, and genomic-based study.</title>
        <authorList>
            <person name="Dong N."/>
            <person name="Zeng Y."/>
            <person name="Cai C."/>
            <person name="Sun C."/>
            <person name="Lu J."/>
            <person name="Liu C."/>
            <person name="Zhou H."/>
            <person name="Sun Q."/>
            <person name="Shu L."/>
            <person name="Wang H."/>
            <person name="Wang Y."/>
            <person name="Wang S."/>
            <person name="Wu C."/>
            <person name="Chan E.W."/>
            <person name="Chen G."/>
            <person name="Shen Z."/>
            <person name="Chen S."/>
            <person name="Zhang R."/>
        </authorList>
    </citation>
    <scope>NUCLEOTIDE SEQUENCE</scope>
    <source>
        <strain evidence="1">210</strain>
    </source>
</reference>
<dbReference type="Proteomes" id="UP000254737">
    <property type="component" value="Unassembled WGS sequence"/>
</dbReference>
<dbReference type="Proteomes" id="UP001173578">
    <property type="component" value="Unassembled WGS sequence"/>
</dbReference>
<evidence type="ECO:0000313" key="6">
    <source>
        <dbReference type="Proteomes" id="UP000267844"/>
    </source>
</evidence>
<organism evidence="4 5">
    <name type="scientific">Empedobacter falsenii</name>
    <dbReference type="NCBI Taxonomy" id="343874"/>
    <lineage>
        <taxon>Bacteria</taxon>
        <taxon>Pseudomonadati</taxon>
        <taxon>Bacteroidota</taxon>
        <taxon>Flavobacteriia</taxon>
        <taxon>Flavobacteriales</taxon>
        <taxon>Weeksellaceae</taxon>
        <taxon>Empedobacter</taxon>
    </lineage>
</organism>
<dbReference type="STRING" id="343874.GCA_000805695_00301"/>
<accession>A0A376G744</accession>
<dbReference type="EMBL" id="UFXS01000001">
    <property type="protein sequence ID" value="STD54687.1"/>
    <property type="molecule type" value="Genomic_DNA"/>
</dbReference>
<keyword evidence="7" id="KW-1185">Reference proteome</keyword>
<evidence type="ECO:0000313" key="5">
    <source>
        <dbReference type="Proteomes" id="UP000254737"/>
    </source>
</evidence>
<evidence type="ECO:0000313" key="1">
    <source>
        <dbReference type="EMBL" id="MDM1549753.1"/>
    </source>
</evidence>
<dbReference type="RefSeq" id="WP_114999274.1">
    <property type="nucleotide sequence ID" value="NZ_CP040908.1"/>
</dbReference>
<evidence type="ECO:0000313" key="2">
    <source>
        <dbReference type="EMBL" id="QLL58788.1"/>
    </source>
</evidence>
<protein>
    <submittedName>
        <fullName evidence="4">Uncharacterized protein</fullName>
    </submittedName>
</protein>
<reference evidence="3 6" key="2">
    <citation type="submission" date="2018-10" db="EMBL/GenBank/DDBJ databases">
        <title>Transmission dynamics of multidrug resistant bacteria on intensive care unit surfaces.</title>
        <authorList>
            <person name="D'Souza A.W."/>
            <person name="Potter R.F."/>
            <person name="Wallace M."/>
            <person name="Shupe A."/>
            <person name="Patel S."/>
            <person name="Sun S."/>
            <person name="Gul D."/>
            <person name="Kwon J.H."/>
            <person name="Andleeb S."/>
            <person name="Burnham C.-A.D."/>
            <person name="Dantas G."/>
        </authorList>
    </citation>
    <scope>NUCLEOTIDE SEQUENCE [LARGE SCALE GENOMIC DNA]</scope>
    <source>
        <strain evidence="3 6">WF_348</strain>
    </source>
</reference>